<evidence type="ECO:0000256" key="7">
    <source>
        <dbReference type="SAM" id="Phobius"/>
    </source>
</evidence>
<organism evidence="8 9">
    <name type="scientific">Polarella glacialis</name>
    <name type="common">Dinoflagellate</name>
    <dbReference type="NCBI Taxonomy" id="89957"/>
    <lineage>
        <taxon>Eukaryota</taxon>
        <taxon>Sar</taxon>
        <taxon>Alveolata</taxon>
        <taxon>Dinophyceae</taxon>
        <taxon>Suessiales</taxon>
        <taxon>Suessiaceae</taxon>
        <taxon>Polarella</taxon>
    </lineage>
</organism>
<feature type="transmembrane region" description="Helical" evidence="7">
    <location>
        <begin position="398"/>
        <end position="424"/>
    </location>
</feature>
<dbReference type="Gene3D" id="1.20.1250.20">
    <property type="entry name" value="MFS general substrate transporter like domains"/>
    <property type="match status" value="1"/>
</dbReference>
<dbReference type="SUPFAM" id="SSF51445">
    <property type="entry name" value="(Trans)glycosidases"/>
    <property type="match status" value="1"/>
</dbReference>
<keyword evidence="5 7" id="KW-0472">Membrane</keyword>
<proteinExistence type="predicted"/>
<feature type="transmembrane region" description="Helical" evidence="7">
    <location>
        <begin position="371"/>
        <end position="392"/>
    </location>
</feature>
<feature type="compositionally biased region" description="Acidic residues" evidence="6">
    <location>
        <begin position="648"/>
        <end position="657"/>
    </location>
</feature>
<keyword evidence="2" id="KW-0813">Transport</keyword>
<evidence type="ECO:0000313" key="9">
    <source>
        <dbReference type="Proteomes" id="UP000654075"/>
    </source>
</evidence>
<evidence type="ECO:0000256" key="6">
    <source>
        <dbReference type="SAM" id="MobiDB-lite"/>
    </source>
</evidence>
<dbReference type="EMBL" id="CAJNNV010000647">
    <property type="protein sequence ID" value="CAE8583225.1"/>
    <property type="molecule type" value="Genomic_DNA"/>
</dbReference>
<name>A0A813D4K6_POLGL</name>
<feature type="compositionally biased region" description="Basic and acidic residues" evidence="6">
    <location>
        <begin position="565"/>
        <end position="576"/>
    </location>
</feature>
<sequence length="1100" mass="118654">MAASPAQFAVPTSQGHAQEQPEAGKQPPGEPEVERASQQPEQQAWSGLLPSEPFAKSAKSNGRDLPEENGALVIQSSAGRKAGACKACTRALRILCALALGRDASDVEGVPWLGEIDAENDVHNMEDTSLQLSIHQQPEGTDTKSQRLPGENVTELEEPPCPLHRPGPTTSLAATVASESWAATRSALLSLAGVAEVGPPAQMGDVARIKAQAQLANAKVAAARAPPPRVLRDPEDFARWEVCKAGVWLSSSSEGCERLRQFLVMTEPQREGAKLAFRRLCSYFKMPTFLALVVQGMLPKAALSKPIKFGCIPWNAMGYRTLFFQVGGLSDFEASFIQAMGQATAAFGSLGGGVLADCVTTRWLPIHGRPLVAQVSVMLGIPFAALTFMVVPDSSWAFWYYLIMTCALGLTASWCATGVNLPILSEIVPADNRSAIMAWQTALEGSFAAIFGNALVGILAQNVFGYNLGEAQADRSSLTNADNQSALGMALTLTVAMPWIICLILYTLLHCSYPHDLRRVKRLAAEREANAAAKHDQEIQAEDPTAEDQEDMEDSGDGRSTGAKKSTEQLRSEVRRVGCGGRGLRGQPPLPSGWGNVASVGQTDSFDGELANDALASDDVCNSEECALGLRQLRGLKRGTSLSLSGEDSAEREEQADEPSSTVQPSWKRLPEATLGKVQSTVQIPTFVGVAYTAVPTKKYDKPKCDDFMAAWSANIWGPSGRDDLKIIRDMGANVVRTYGVGSQLDHKAFLDHAHSLGLKVIPGFADFAYFPWGSQCAMKGKLPENCVRGNGGDCFSTIKAHYKEMLLNGYTVVGDDGKRRYHPAVFVITVGNEVELKMHMDPNHVKVVVSALDGLLAAEEEVGVVGEKPFLTSSVSYATCPKCKSQKMGFPGLNAKMPFLPFVADYYYGVQDPEGYAGYKAQHDLFAAYKSRWISSYNTARPSAAICDTESKVLAVYNESPLGSVPIYISEFHHSFLTPQQFKEDILQVQKIIHNEDNGTCGGSVNPLVGFNIFEYQISYWKGAKGEGGAAMRYGMWGMGHRTVAGTTSNSDGGEPTHEVWCLKPSAPLGKLLDYEQESNAKSVIEALGGKWPDKSVLC</sequence>
<dbReference type="AlphaFoldDB" id="A0A813D4K6"/>
<gene>
    <name evidence="8" type="ORF">PGLA1383_LOCUS2210</name>
</gene>
<feature type="region of interest" description="Disordered" evidence="6">
    <location>
        <begin position="531"/>
        <end position="596"/>
    </location>
</feature>
<evidence type="ECO:0000256" key="4">
    <source>
        <dbReference type="ARBA" id="ARBA00022989"/>
    </source>
</evidence>
<evidence type="ECO:0000313" key="8">
    <source>
        <dbReference type="EMBL" id="CAE8583225.1"/>
    </source>
</evidence>
<evidence type="ECO:0000256" key="2">
    <source>
        <dbReference type="ARBA" id="ARBA00022448"/>
    </source>
</evidence>
<dbReference type="Proteomes" id="UP000654075">
    <property type="component" value="Unassembled WGS sequence"/>
</dbReference>
<keyword evidence="4 7" id="KW-1133">Transmembrane helix</keyword>
<feature type="transmembrane region" description="Helical" evidence="7">
    <location>
        <begin position="486"/>
        <end position="509"/>
    </location>
</feature>
<reference evidence="8" key="1">
    <citation type="submission" date="2021-02" db="EMBL/GenBank/DDBJ databases">
        <authorList>
            <person name="Dougan E. K."/>
            <person name="Rhodes N."/>
            <person name="Thang M."/>
            <person name="Chan C."/>
        </authorList>
    </citation>
    <scope>NUCLEOTIDE SEQUENCE</scope>
</reference>
<feature type="region of interest" description="Disordered" evidence="6">
    <location>
        <begin position="134"/>
        <end position="164"/>
    </location>
</feature>
<feature type="region of interest" description="Disordered" evidence="6">
    <location>
        <begin position="641"/>
        <end position="667"/>
    </location>
</feature>
<keyword evidence="9" id="KW-1185">Reference proteome</keyword>
<dbReference type="Gene3D" id="3.20.20.80">
    <property type="entry name" value="Glycosidases"/>
    <property type="match status" value="1"/>
</dbReference>
<dbReference type="GO" id="GO:0016020">
    <property type="term" value="C:membrane"/>
    <property type="evidence" value="ECO:0007669"/>
    <property type="project" value="UniProtKB-SubCell"/>
</dbReference>
<dbReference type="InterPro" id="IPR017853">
    <property type="entry name" value="GH"/>
</dbReference>
<dbReference type="OrthoDB" id="440755at2759"/>
<comment type="subcellular location">
    <subcellularLocation>
        <location evidence="1">Membrane</location>
        <topology evidence="1">Multi-pass membrane protein</topology>
    </subcellularLocation>
</comment>
<dbReference type="InterPro" id="IPR036259">
    <property type="entry name" value="MFS_trans_sf"/>
</dbReference>
<dbReference type="PANTHER" id="PTHR23505">
    <property type="entry name" value="SPINSTER"/>
    <property type="match status" value="1"/>
</dbReference>
<evidence type="ECO:0000256" key="5">
    <source>
        <dbReference type="ARBA" id="ARBA00023136"/>
    </source>
</evidence>
<keyword evidence="3 7" id="KW-0812">Transmembrane</keyword>
<dbReference type="PANTHER" id="PTHR23505:SF52">
    <property type="entry name" value="MAJOR FACILITATOR SUPERFAMILY PROTEIN"/>
    <property type="match status" value="1"/>
</dbReference>
<evidence type="ECO:0000256" key="1">
    <source>
        <dbReference type="ARBA" id="ARBA00004141"/>
    </source>
</evidence>
<feature type="compositionally biased region" description="Polar residues" evidence="6">
    <location>
        <begin position="36"/>
        <end position="45"/>
    </location>
</feature>
<dbReference type="SUPFAM" id="SSF103473">
    <property type="entry name" value="MFS general substrate transporter"/>
    <property type="match status" value="1"/>
</dbReference>
<evidence type="ECO:0000256" key="3">
    <source>
        <dbReference type="ARBA" id="ARBA00022692"/>
    </source>
</evidence>
<protein>
    <submittedName>
        <fullName evidence="8">Uncharacterized protein</fullName>
    </submittedName>
</protein>
<comment type="caution">
    <text evidence="8">The sequence shown here is derived from an EMBL/GenBank/DDBJ whole genome shotgun (WGS) entry which is preliminary data.</text>
</comment>
<feature type="transmembrane region" description="Helical" evidence="7">
    <location>
        <begin position="445"/>
        <end position="466"/>
    </location>
</feature>
<dbReference type="InterPro" id="IPR044770">
    <property type="entry name" value="MFS_spinster-like"/>
</dbReference>
<feature type="compositionally biased region" description="Acidic residues" evidence="6">
    <location>
        <begin position="539"/>
        <end position="555"/>
    </location>
</feature>
<feature type="region of interest" description="Disordered" evidence="6">
    <location>
        <begin position="1"/>
        <end position="66"/>
    </location>
</feature>
<accession>A0A813D4K6</accession>